<dbReference type="Pfam" id="PF01261">
    <property type="entry name" value="AP_endonuc_2"/>
    <property type="match status" value="1"/>
</dbReference>
<evidence type="ECO:0000313" key="3">
    <source>
        <dbReference type="Proteomes" id="UP001596989"/>
    </source>
</evidence>
<protein>
    <submittedName>
        <fullName evidence="2">Sugar phosphate isomerase/epimerase family protein</fullName>
    </submittedName>
</protein>
<dbReference type="SUPFAM" id="SSF51658">
    <property type="entry name" value="Xylose isomerase-like"/>
    <property type="match status" value="1"/>
</dbReference>
<dbReference type="RefSeq" id="WP_377561705.1">
    <property type="nucleotide sequence ID" value="NZ_JBHTJZ010000004.1"/>
</dbReference>
<dbReference type="GO" id="GO:0016853">
    <property type="term" value="F:isomerase activity"/>
    <property type="evidence" value="ECO:0007669"/>
    <property type="project" value="UniProtKB-KW"/>
</dbReference>
<name>A0ABW3HKP5_9BACL</name>
<keyword evidence="3" id="KW-1185">Reference proteome</keyword>
<dbReference type="InterPro" id="IPR013022">
    <property type="entry name" value="Xyl_isomerase-like_TIM-brl"/>
</dbReference>
<dbReference type="Proteomes" id="UP001596989">
    <property type="component" value="Unassembled WGS sequence"/>
</dbReference>
<dbReference type="EMBL" id="JBHTJZ010000004">
    <property type="protein sequence ID" value="MFD0958071.1"/>
    <property type="molecule type" value="Genomic_DNA"/>
</dbReference>
<dbReference type="InterPro" id="IPR036237">
    <property type="entry name" value="Xyl_isomerase-like_sf"/>
</dbReference>
<keyword evidence="2" id="KW-0413">Isomerase</keyword>
<reference evidence="3" key="1">
    <citation type="journal article" date="2019" name="Int. J. Syst. Evol. Microbiol.">
        <title>The Global Catalogue of Microorganisms (GCM) 10K type strain sequencing project: providing services to taxonomists for standard genome sequencing and annotation.</title>
        <authorList>
            <consortium name="The Broad Institute Genomics Platform"/>
            <consortium name="The Broad Institute Genome Sequencing Center for Infectious Disease"/>
            <person name="Wu L."/>
            <person name="Ma J."/>
        </authorList>
    </citation>
    <scope>NUCLEOTIDE SEQUENCE [LARGE SCALE GENOMIC DNA]</scope>
    <source>
        <strain evidence="3">CCUG 59129</strain>
    </source>
</reference>
<accession>A0ABW3HKP5</accession>
<proteinExistence type="predicted"/>
<dbReference type="Gene3D" id="3.20.20.150">
    <property type="entry name" value="Divalent-metal-dependent TIM barrel enzymes"/>
    <property type="match status" value="1"/>
</dbReference>
<gene>
    <name evidence="2" type="ORF">ACFQ2I_01570</name>
</gene>
<feature type="domain" description="Xylose isomerase-like TIM barrel" evidence="1">
    <location>
        <begin position="77"/>
        <end position="270"/>
    </location>
</feature>
<organism evidence="2 3">
    <name type="scientific">Paenibacillus chungangensis</name>
    <dbReference type="NCBI Taxonomy" id="696535"/>
    <lineage>
        <taxon>Bacteria</taxon>
        <taxon>Bacillati</taxon>
        <taxon>Bacillota</taxon>
        <taxon>Bacilli</taxon>
        <taxon>Bacillales</taxon>
        <taxon>Paenibacillaceae</taxon>
        <taxon>Paenibacillus</taxon>
    </lineage>
</organism>
<evidence type="ECO:0000259" key="1">
    <source>
        <dbReference type="Pfam" id="PF01261"/>
    </source>
</evidence>
<sequence length="312" mass="35763">MREAIESTASIGIVLPKLFPFPQDKPERMLEGLMTILEDPFFTAVEVSYIADPRTRLLAKQYMQYSGVDILFNGGDAFRELGIDLSSLDAEVRVESVERCKMLVDHCYEMDARIMHIVTGKYEGEDKKSRNVEAFMLSAMEICQYAKERASSHGYELYISLEIGDRHMDRHYLLGPTHEAVHVARTIRSQYNNFGLLLDQSHLPLMEEDAVQSLWLAKDELTHIHIGNCYMKNREADYFGDKHIPFGVKDSEVGVDELTAFLAALKEIGFFQRPKPTRRPVVTFEMGRLADESPRLVIANMKRFFLEAWANV</sequence>
<comment type="caution">
    <text evidence="2">The sequence shown here is derived from an EMBL/GenBank/DDBJ whole genome shotgun (WGS) entry which is preliminary data.</text>
</comment>
<evidence type="ECO:0000313" key="2">
    <source>
        <dbReference type="EMBL" id="MFD0958071.1"/>
    </source>
</evidence>